<reference evidence="10" key="1">
    <citation type="journal article" date="2018" name="J. Eukaryot. Microbiol.">
        <title>Intrageneric Variability Between the Chloroplast Genomes of Trachelomonas grandis and Trachelomonas volvocina and Phylogenomic Analysis of Phototrophic Euglenoids.</title>
        <authorList>
            <person name="Dabbagh N."/>
            <person name="Preisfeld A."/>
        </authorList>
    </citation>
    <scope>NUCLEOTIDE SEQUENCE</scope>
</reference>
<geneLocation type="chloroplast" evidence="10"/>
<dbReference type="GO" id="GO:0009535">
    <property type="term" value="C:chloroplast thylakoid membrane"/>
    <property type="evidence" value="ECO:0007669"/>
    <property type="project" value="UniProtKB-SubCell"/>
</dbReference>
<accession>A0A385UNG0</accession>
<dbReference type="AlphaFoldDB" id="A0A385UNG0"/>
<dbReference type="PANTHER" id="PTHR36411">
    <property type="match status" value="1"/>
</dbReference>
<dbReference type="PANTHER" id="PTHR36411:SF2">
    <property type="entry name" value="PHOTOSYSTEM II REACTION CENTER PROTEIN T"/>
    <property type="match status" value="1"/>
</dbReference>
<feature type="transmembrane region" description="Helical" evidence="9">
    <location>
        <begin position="6"/>
        <end position="23"/>
    </location>
</feature>
<comment type="function">
    <text evidence="8">Found at the monomer-monomer interface of the photosystem II (PS II) dimer, plays a role in assembly and dimerization of PSII. PSII is a light-driven water plastoquinone oxidoreductase, using light energy to abstract electrons from H(2)O, generating a proton gradient subsequently used for ATP formation.</text>
</comment>
<evidence type="ECO:0000256" key="6">
    <source>
        <dbReference type="ARBA" id="ARBA00023136"/>
    </source>
</evidence>
<evidence type="ECO:0000256" key="2">
    <source>
        <dbReference type="ARBA" id="ARBA00022531"/>
    </source>
</evidence>
<keyword evidence="6 8" id="KW-0472">Membrane</keyword>
<proteinExistence type="inferred from homology"/>
<keyword evidence="10" id="KW-0934">Plastid</keyword>
<evidence type="ECO:0000256" key="4">
    <source>
        <dbReference type="ARBA" id="ARBA00022989"/>
    </source>
</evidence>
<name>A0A385UNG0_9EUGL</name>
<evidence type="ECO:0000256" key="9">
    <source>
        <dbReference type="SAM" id="Phobius"/>
    </source>
</evidence>
<evidence type="ECO:0000256" key="8">
    <source>
        <dbReference type="HAMAP-Rule" id="MF_00808"/>
    </source>
</evidence>
<feature type="transmembrane region" description="Helical" evidence="9">
    <location>
        <begin position="35"/>
        <end position="53"/>
    </location>
</feature>
<dbReference type="InterPro" id="IPR001743">
    <property type="entry name" value="PSII_PsbT"/>
</dbReference>
<evidence type="ECO:0000256" key="5">
    <source>
        <dbReference type="ARBA" id="ARBA00023078"/>
    </source>
</evidence>
<evidence type="ECO:0000256" key="3">
    <source>
        <dbReference type="ARBA" id="ARBA00022692"/>
    </source>
</evidence>
<gene>
    <name evidence="8 10" type="primary">psbT</name>
</gene>
<keyword evidence="7 8" id="KW-0604">Photosystem II</keyword>
<dbReference type="Pfam" id="PF01405">
    <property type="entry name" value="PsbT"/>
    <property type="match status" value="1"/>
</dbReference>
<dbReference type="InterPro" id="IPR037268">
    <property type="entry name" value="PSII_PsbT_sf"/>
</dbReference>
<comment type="subunit">
    <text evidence="8">PSII is composed of 1 copy each of membrane proteins PsbA, PsbB, PsbC, PsbD, PsbE, PsbF, PsbH, PsbI, PsbJ, PsbK, PsbL, PsbM, PsbT, PsbX, PsbY, PsbZ, Psb30/Ycf12, at least 3 peripheral proteins of the oxygen-evolving complex and a large number of cofactors. It forms dimeric complexes.</text>
</comment>
<organism evidence="10">
    <name type="scientific">Trachelomonas grandis</name>
    <dbReference type="NCBI Taxonomy" id="215769"/>
    <lineage>
        <taxon>Eukaryota</taxon>
        <taxon>Discoba</taxon>
        <taxon>Euglenozoa</taxon>
        <taxon>Euglenida</taxon>
        <taxon>Spirocuta</taxon>
        <taxon>Euglenophyceae</taxon>
        <taxon>Euglenales</taxon>
        <taxon>Euglenaceae</taxon>
        <taxon>Trachelomonas</taxon>
    </lineage>
</organism>
<protein>
    <recommendedName>
        <fullName evidence="8">Photosystem II reaction center protein T</fullName>
        <shortName evidence="8">PSII-T</shortName>
    </recommendedName>
</protein>
<dbReference type="EMBL" id="MH285877">
    <property type="protein sequence ID" value="AYB71457.1"/>
    <property type="molecule type" value="Genomic_DNA"/>
</dbReference>
<dbReference type="GO" id="GO:0015979">
    <property type="term" value="P:photosynthesis"/>
    <property type="evidence" value="ECO:0007669"/>
    <property type="project" value="UniProtKB-UniRule"/>
</dbReference>
<evidence type="ECO:0000256" key="7">
    <source>
        <dbReference type="ARBA" id="ARBA00023276"/>
    </source>
</evidence>
<keyword evidence="4 8" id="KW-1133">Transmembrane helix</keyword>
<evidence type="ECO:0000313" key="10">
    <source>
        <dbReference type="EMBL" id="AYB71457.1"/>
    </source>
</evidence>
<keyword evidence="5 8" id="KW-0793">Thylakoid</keyword>
<comment type="similarity">
    <text evidence="1 8">Belongs to the PsbT family.</text>
</comment>
<comment type="subcellular location">
    <subcellularLocation>
        <location evidence="8">Plastid</location>
        <location evidence="8">Chloroplast thylakoid membrane</location>
        <topology evidence="8">Single-pass membrane protein</topology>
    </subcellularLocation>
</comment>
<dbReference type="SUPFAM" id="SSF161029">
    <property type="entry name" value="Photosystem II reaction center protein T, PsbT"/>
    <property type="match status" value="1"/>
</dbReference>
<keyword evidence="3 8" id="KW-0812">Transmembrane</keyword>
<evidence type="ECO:0000256" key="1">
    <source>
        <dbReference type="ARBA" id="ARBA00008658"/>
    </source>
</evidence>
<sequence length="69" mass="8322">MEALIYTFLLVGTLGIIFFAIFFREPPRIVKVVMLLNRVCIYKFFIICFNFSLVNHYRYSKVYINLEFL</sequence>
<keyword evidence="10" id="KW-0150">Chloroplast</keyword>
<keyword evidence="2 8" id="KW-0602">Photosynthesis</keyword>
<dbReference type="HAMAP" id="MF_00808">
    <property type="entry name" value="PSII_PsbT"/>
    <property type="match status" value="1"/>
</dbReference>
<dbReference type="GO" id="GO:0009539">
    <property type="term" value="C:photosystem II reaction center"/>
    <property type="evidence" value="ECO:0007669"/>
    <property type="project" value="InterPro"/>
</dbReference>